<dbReference type="EMBL" id="KL197720">
    <property type="protein sequence ID" value="KDQ57305.1"/>
    <property type="molecule type" value="Genomic_DNA"/>
</dbReference>
<dbReference type="Proteomes" id="UP000027265">
    <property type="component" value="Unassembled WGS sequence"/>
</dbReference>
<organism evidence="1 2">
    <name type="scientific">Jaapia argillacea MUCL 33604</name>
    <dbReference type="NCBI Taxonomy" id="933084"/>
    <lineage>
        <taxon>Eukaryota</taxon>
        <taxon>Fungi</taxon>
        <taxon>Dikarya</taxon>
        <taxon>Basidiomycota</taxon>
        <taxon>Agaricomycotina</taxon>
        <taxon>Agaricomycetes</taxon>
        <taxon>Agaricomycetidae</taxon>
        <taxon>Jaapiales</taxon>
        <taxon>Jaapiaceae</taxon>
        <taxon>Jaapia</taxon>
    </lineage>
</organism>
<dbReference type="HOGENOM" id="CLU_018544_3_2_1"/>
<keyword evidence="2" id="KW-1185">Reference proteome</keyword>
<sequence length="124" mass="14147">SPTPHLLRTNIPPRVDQILEIRTFLIQQQLQIDPLDAELPRLQAQIDALTQDRQRLQSHQEAHTRVLAGAIKRLPPGLPSKIFVNCLDVDSRTIGVPGIRRVPILLTKVCRVWREVVIKTSTLW</sequence>
<evidence type="ECO:0000313" key="1">
    <source>
        <dbReference type="EMBL" id="KDQ57305.1"/>
    </source>
</evidence>
<feature type="non-terminal residue" evidence="1">
    <location>
        <position position="1"/>
    </location>
</feature>
<dbReference type="STRING" id="933084.A0A067PTY7"/>
<proteinExistence type="predicted"/>
<reference evidence="2" key="1">
    <citation type="journal article" date="2014" name="Proc. Natl. Acad. Sci. U.S.A.">
        <title>Extensive sampling of basidiomycete genomes demonstrates inadequacy of the white-rot/brown-rot paradigm for wood decay fungi.</title>
        <authorList>
            <person name="Riley R."/>
            <person name="Salamov A.A."/>
            <person name="Brown D.W."/>
            <person name="Nagy L.G."/>
            <person name="Floudas D."/>
            <person name="Held B.W."/>
            <person name="Levasseur A."/>
            <person name="Lombard V."/>
            <person name="Morin E."/>
            <person name="Otillar R."/>
            <person name="Lindquist E.A."/>
            <person name="Sun H."/>
            <person name="LaButti K.M."/>
            <person name="Schmutz J."/>
            <person name="Jabbour D."/>
            <person name="Luo H."/>
            <person name="Baker S.E."/>
            <person name="Pisabarro A.G."/>
            <person name="Walton J.D."/>
            <person name="Blanchette R.A."/>
            <person name="Henrissat B."/>
            <person name="Martin F."/>
            <person name="Cullen D."/>
            <person name="Hibbett D.S."/>
            <person name="Grigoriev I.V."/>
        </authorList>
    </citation>
    <scope>NUCLEOTIDE SEQUENCE [LARGE SCALE GENOMIC DNA]</scope>
    <source>
        <strain evidence="2">MUCL 33604</strain>
    </source>
</reference>
<evidence type="ECO:0000313" key="2">
    <source>
        <dbReference type="Proteomes" id="UP000027265"/>
    </source>
</evidence>
<dbReference type="OrthoDB" id="3365698at2759"/>
<feature type="non-terminal residue" evidence="1">
    <location>
        <position position="124"/>
    </location>
</feature>
<dbReference type="AlphaFoldDB" id="A0A067PTY7"/>
<name>A0A067PTY7_9AGAM</name>
<accession>A0A067PTY7</accession>
<dbReference type="InParanoid" id="A0A067PTY7"/>
<evidence type="ECO:0008006" key="3">
    <source>
        <dbReference type="Google" id="ProtNLM"/>
    </source>
</evidence>
<gene>
    <name evidence="1" type="ORF">JAAARDRAFT_114811</name>
</gene>
<protein>
    <recommendedName>
        <fullName evidence="3">F-box domain-containing protein</fullName>
    </recommendedName>
</protein>